<evidence type="ECO:0000313" key="3">
    <source>
        <dbReference type="Proteomes" id="UP000567293"/>
    </source>
</evidence>
<dbReference type="InterPro" id="IPR037523">
    <property type="entry name" value="VOC_core"/>
</dbReference>
<organism evidence="2 3">
    <name type="scientific">Candidatus Acidiferrum panamense</name>
    <dbReference type="NCBI Taxonomy" id="2741543"/>
    <lineage>
        <taxon>Bacteria</taxon>
        <taxon>Pseudomonadati</taxon>
        <taxon>Acidobacteriota</taxon>
        <taxon>Terriglobia</taxon>
        <taxon>Candidatus Acidiferrales</taxon>
        <taxon>Candidatus Acidiferrum</taxon>
    </lineage>
</organism>
<dbReference type="Proteomes" id="UP000567293">
    <property type="component" value="Unassembled WGS sequence"/>
</dbReference>
<comment type="caution">
    <text evidence="2">The sequence shown here is derived from an EMBL/GenBank/DDBJ whole genome shotgun (WGS) entry which is preliminary data.</text>
</comment>
<protein>
    <recommendedName>
        <fullName evidence="1">VOC domain-containing protein</fullName>
    </recommendedName>
</protein>
<dbReference type="AlphaFoldDB" id="A0A7V8NQ33"/>
<evidence type="ECO:0000313" key="2">
    <source>
        <dbReference type="EMBL" id="MBA0085385.1"/>
    </source>
</evidence>
<accession>A0A7V8NQ33</accession>
<proteinExistence type="predicted"/>
<feature type="domain" description="VOC" evidence="1">
    <location>
        <begin position="11"/>
        <end position="133"/>
    </location>
</feature>
<evidence type="ECO:0000259" key="1">
    <source>
        <dbReference type="PROSITE" id="PS51819"/>
    </source>
</evidence>
<dbReference type="InterPro" id="IPR004360">
    <property type="entry name" value="Glyas_Fos-R_dOase_dom"/>
</dbReference>
<dbReference type="InterPro" id="IPR029068">
    <property type="entry name" value="Glyas_Bleomycin-R_OHBP_Dase"/>
</dbReference>
<dbReference type="SUPFAM" id="SSF54593">
    <property type="entry name" value="Glyoxalase/Bleomycin resistance protein/Dihydroxybiphenyl dioxygenase"/>
    <property type="match status" value="1"/>
</dbReference>
<gene>
    <name evidence="2" type="ORF">HRJ53_10335</name>
</gene>
<dbReference type="PROSITE" id="PS51819">
    <property type="entry name" value="VOC"/>
    <property type="match status" value="1"/>
</dbReference>
<dbReference type="Pfam" id="PF00903">
    <property type="entry name" value="Glyoxalase"/>
    <property type="match status" value="1"/>
</dbReference>
<name>A0A7V8NQ33_9BACT</name>
<sequence length="139" mass="15603">MQESGQKPALRLTMVSPQFIVPDVVAAANYYRDVFGFRILSYFLDPPVFAIVARDAVEIHFGKADNGTPCPNVVRRRGLGLDAYIWVNDLDALHAELKGRDAKIIEAPVVRVYKCYEMVVEDNFGFRLCFSMDCPEAAV</sequence>
<dbReference type="EMBL" id="JACDQQ010000997">
    <property type="protein sequence ID" value="MBA0085385.1"/>
    <property type="molecule type" value="Genomic_DNA"/>
</dbReference>
<reference evidence="2" key="1">
    <citation type="submission" date="2020-06" db="EMBL/GenBank/DDBJ databases">
        <title>Legume-microbial interactions unlock mineral nutrients during tropical forest succession.</title>
        <authorList>
            <person name="Epihov D.Z."/>
        </authorList>
    </citation>
    <scope>NUCLEOTIDE SEQUENCE [LARGE SCALE GENOMIC DNA]</scope>
    <source>
        <strain evidence="2">Pan2503</strain>
    </source>
</reference>
<dbReference type="Gene3D" id="3.10.180.10">
    <property type="entry name" value="2,3-Dihydroxybiphenyl 1,2-Dioxygenase, domain 1"/>
    <property type="match status" value="1"/>
</dbReference>
<keyword evidence="3" id="KW-1185">Reference proteome</keyword>